<keyword evidence="2" id="KW-0238">DNA-binding</keyword>
<dbReference type="SUPFAM" id="SSF46785">
    <property type="entry name" value="Winged helix' DNA-binding domain"/>
    <property type="match status" value="1"/>
</dbReference>
<dbReference type="InterPro" id="IPR036388">
    <property type="entry name" value="WH-like_DNA-bd_sf"/>
</dbReference>
<dbReference type="InterPro" id="IPR036390">
    <property type="entry name" value="WH_DNA-bd_sf"/>
</dbReference>
<feature type="domain" description="HTH gntR-type" evidence="4">
    <location>
        <begin position="12"/>
        <end position="80"/>
    </location>
</feature>
<dbReference type="Gene3D" id="3.40.50.2300">
    <property type="match status" value="2"/>
</dbReference>
<dbReference type="Gene3D" id="1.10.10.10">
    <property type="entry name" value="Winged helix-like DNA-binding domain superfamily/Winged helix DNA-binding domain"/>
    <property type="match status" value="1"/>
</dbReference>
<dbReference type="PANTHER" id="PTHR38445">
    <property type="entry name" value="HTH-TYPE TRANSCRIPTIONAL REPRESSOR YTRA"/>
    <property type="match status" value="1"/>
</dbReference>
<keyword evidence="6" id="KW-1185">Reference proteome</keyword>
<evidence type="ECO:0000256" key="2">
    <source>
        <dbReference type="ARBA" id="ARBA00023125"/>
    </source>
</evidence>
<dbReference type="CDD" id="cd07377">
    <property type="entry name" value="WHTH_GntR"/>
    <property type="match status" value="1"/>
</dbReference>
<dbReference type="PROSITE" id="PS50949">
    <property type="entry name" value="HTH_GNTR"/>
    <property type="match status" value="1"/>
</dbReference>
<dbReference type="Proteomes" id="UP001497602">
    <property type="component" value="Unassembled WGS sequence"/>
</dbReference>
<keyword evidence="1" id="KW-0805">Transcription regulation</keyword>
<evidence type="ECO:0000259" key="4">
    <source>
        <dbReference type="PROSITE" id="PS50949"/>
    </source>
</evidence>
<dbReference type="InterPro" id="IPR046335">
    <property type="entry name" value="LacI/GalR-like_sensor"/>
</dbReference>
<evidence type="ECO:0000256" key="1">
    <source>
        <dbReference type="ARBA" id="ARBA00023015"/>
    </source>
</evidence>
<reference evidence="5 6" key="1">
    <citation type="submission" date="2024-05" db="EMBL/GenBank/DDBJ databases">
        <authorList>
            <person name="Duchaud E."/>
        </authorList>
    </citation>
    <scope>NUCLEOTIDE SEQUENCE [LARGE SCALE GENOMIC DNA]</scope>
    <source>
        <strain evidence="5">Ena-SAMPLE-TAB-13-05-2024-13:56:06:370-140305</strain>
    </source>
</reference>
<dbReference type="InterPro" id="IPR000524">
    <property type="entry name" value="Tscrpt_reg_HTH_GntR"/>
</dbReference>
<dbReference type="Pfam" id="PF13377">
    <property type="entry name" value="Peripla_BP_3"/>
    <property type="match status" value="1"/>
</dbReference>
<dbReference type="RefSeq" id="WP_348707360.1">
    <property type="nucleotide sequence ID" value="NZ_CAXIYA010000041.1"/>
</dbReference>
<name>A0ABP1FJN7_9FLAO</name>
<dbReference type="SUPFAM" id="SSF53822">
    <property type="entry name" value="Periplasmic binding protein-like I"/>
    <property type="match status" value="1"/>
</dbReference>
<sequence>MSIVEVKERIGIPKYRQIISSVENAIVSKDLKKGDKLPSINSIRNKFKLSRDTVLLAYNDLKIRGIIESVPGKGYYVKSESINVTQKIFLLFDELNTFKEDLYNSFLNNLGDNIEVDIFFHHFNYDVFQKLLSDNMGKYNYYVIMPAKLNNIIPVLERLPKDKVYILDQTKEELSEYPAIYQDFEKDIYKGLEGCRHLIKNYKQLIFLFDRDKQPDGLLFGFQNFCKDYGVAGKHISSIKEYEIQEGDAYIIPDDRNLIRIIKKCKECEFRISKEVGIISYNDTLLKEIVEDGITTISTDFKAMGAKLASMLLNKERVQIANSNNLILRKSL</sequence>
<organism evidence="5 6">
    <name type="scientific">Tenacibaculum vairaonense</name>
    <dbReference type="NCBI Taxonomy" id="3137860"/>
    <lineage>
        <taxon>Bacteria</taxon>
        <taxon>Pseudomonadati</taxon>
        <taxon>Bacteroidota</taxon>
        <taxon>Flavobacteriia</taxon>
        <taxon>Flavobacteriales</taxon>
        <taxon>Flavobacteriaceae</taxon>
        <taxon>Tenacibaculum</taxon>
    </lineage>
</organism>
<keyword evidence="3" id="KW-0804">Transcription</keyword>
<gene>
    <name evidence="5" type="ORF">T190115A13A_90048</name>
</gene>
<dbReference type="SMART" id="SM00345">
    <property type="entry name" value="HTH_GNTR"/>
    <property type="match status" value="1"/>
</dbReference>
<accession>A0ABP1FJN7</accession>
<comment type="caution">
    <text evidence="5">The sequence shown here is derived from an EMBL/GenBank/DDBJ whole genome shotgun (WGS) entry which is preliminary data.</text>
</comment>
<dbReference type="EMBL" id="CAXJRC010000046">
    <property type="protein sequence ID" value="CAL2108702.1"/>
    <property type="molecule type" value="Genomic_DNA"/>
</dbReference>
<dbReference type="InterPro" id="IPR028082">
    <property type="entry name" value="Peripla_BP_I"/>
</dbReference>
<protein>
    <submittedName>
        <fullName evidence="5">Substrate-binding protein-like domain-containing protein</fullName>
    </submittedName>
</protein>
<proteinExistence type="predicted"/>
<evidence type="ECO:0000313" key="5">
    <source>
        <dbReference type="EMBL" id="CAL2108702.1"/>
    </source>
</evidence>
<dbReference type="PANTHER" id="PTHR38445:SF10">
    <property type="entry name" value="GNTR-FAMILY TRANSCRIPTIONAL REGULATOR"/>
    <property type="match status" value="1"/>
</dbReference>
<evidence type="ECO:0000313" key="6">
    <source>
        <dbReference type="Proteomes" id="UP001497602"/>
    </source>
</evidence>
<dbReference type="Pfam" id="PF00392">
    <property type="entry name" value="GntR"/>
    <property type="match status" value="1"/>
</dbReference>
<evidence type="ECO:0000256" key="3">
    <source>
        <dbReference type="ARBA" id="ARBA00023163"/>
    </source>
</evidence>